<evidence type="ECO:0000313" key="9">
    <source>
        <dbReference type="Proteomes" id="UP000651452"/>
    </source>
</evidence>
<dbReference type="PANTHER" id="PTHR31845:SF21">
    <property type="entry name" value="REGULATORY PROTEIN LEU3"/>
    <property type="match status" value="1"/>
</dbReference>
<keyword evidence="2" id="KW-0805">Transcription regulation</keyword>
<keyword evidence="3" id="KW-0238">DNA-binding</keyword>
<feature type="coiled-coil region" evidence="6">
    <location>
        <begin position="43"/>
        <end position="70"/>
    </location>
</feature>
<dbReference type="GO" id="GO:0008270">
    <property type="term" value="F:zinc ion binding"/>
    <property type="evidence" value="ECO:0007669"/>
    <property type="project" value="InterPro"/>
</dbReference>
<keyword evidence="5" id="KW-0539">Nucleus</keyword>
<evidence type="ECO:0000313" key="8">
    <source>
        <dbReference type="EMBL" id="KAF9698634.1"/>
    </source>
</evidence>
<dbReference type="InterPro" id="IPR036864">
    <property type="entry name" value="Zn2-C6_fun-type_DNA-bd_sf"/>
</dbReference>
<dbReference type="GO" id="GO:0006351">
    <property type="term" value="P:DNA-templated transcription"/>
    <property type="evidence" value="ECO:0007669"/>
    <property type="project" value="InterPro"/>
</dbReference>
<dbReference type="CDD" id="cd12148">
    <property type="entry name" value="fungal_TF_MHR"/>
    <property type="match status" value="1"/>
</dbReference>
<dbReference type="Gene3D" id="4.10.240.10">
    <property type="entry name" value="Zn(2)-C6 fungal-type DNA-binding domain"/>
    <property type="match status" value="1"/>
</dbReference>
<evidence type="ECO:0000256" key="2">
    <source>
        <dbReference type="ARBA" id="ARBA00023015"/>
    </source>
</evidence>
<organism evidence="8 9">
    <name type="scientific">Ascochyta lentis</name>
    <dbReference type="NCBI Taxonomy" id="205686"/>
    <lineage>
        <taxon>Eukaryota</taxon>
        <taxon>Fungi</taxon>
        <taxon>Dikarya</taxon>
        <taxon>Ascomycota</taxon>
        <taxon>Pezizomycotina</taxon>
        <taxon>Dothideomycetes</taxon>
        <taxon>Pleosporomycetidae</taxon>
        <taxon>Pleosporales</taxon>
        <taxon>Pleosporineae</taxon>
        <taxon>Didymellaceae</taxon>
        <taxon>Ascochyta</taxon>
    </lineage>
</organism>
<dbReference type="PANTHER" id="PTHR31845">
    <property type="entry name" value="FINGER DOMAIN PROTEIN, PUTATIVE-RELATED"/>
    <property type="match status" value="1"/>
</dbReference>
<keyword evidence="9" id="KW-1185">Reference proteome</keyword>
<comment type="subcellular location">
    <subcellularLocation>
        <location evidence="1">Nucleus</location>
    </subcellularLocation>
</comment>
<dbReference type="EMBL" id="RZGK01000006">
    <property type="protein sequence ID" value="KAF9698634.1"/>
    <property type="molecule type" value="Genomic_DNA"/>
</dbReference>
<evidence type="ECO:0000256" key="3">
    <source>
        <dbReference type="ARBA" id="ARBA00023125"/>
    </source>
</evidence>
<keyword evidence="6" id="KW-0175">Coiled coil</keyword>
<evidence type="ECO:0000256" key="6">
    <source>
        <dbReference type="SAM" id="Coils"/>
    </source>
</evidence>
<dbReference type="Pfam" id="PF04082">
    <property type="entry name" value="Fungal_trans"/>
    <property type="match status" value="1"/>
</dbReference>
<keyword evidence="4" id="KW-0804">Transcription</keyword>
<evidence type="ECO:0000256" key="1">
    <source>
        <dbReference type="ARBA" id="ARBA00004123"/>
    </source>
</evidence>
<dbReference type="InterPro" id="IPR007219">
    <property type="entry name" value="XnlR_reg_dom"/>
</dbReference>
<sequence length="606" mass="67826">MEAAAVQTGPDDADKIEDAPAIETCGRCARLGLECKIDQSFRRKRKRRRSTDLENEIRELREQLDSGRHAPAAAPVMRDWAVPSATPPSANGALPMSFVPPSVAHPTSIHTDGSSAAGAEVIDGPHSRVPGLTTRPSIDEPAPRRSVWCGIPRPRALGNIVLSVEEVDDLFNIFATFYHPFLPLIDTTRSPHEHFENSELLFWSIISVASRRLGSQPTLLPKLARNVTDLTWRTLRSIPYTLSTVQALALLCTWPFPTSSSTADPTFMFVGMMLQIATQMGLHRALDAQDFTKKPTRLDALEYAEWIHTWASCNVVAQSVSVGCGLPLLIQTHDWTLPASSKPDIGEVPNFNISFKWHLRIEHFRHRVSSCLASHVLGPSCTVFMQERVTIYRLLNSELTELERDEKDAADFANWHLAAARLHLHAFYLFDDATTRDYHDRIVSLYLTASSLIELSLEFDARDGGFFHHCPFSCYQVFVCAAFVVLKILMNGFFRGMLDVDSGTKLLETAIAALRKMSVVNNDLPARLGDVISYFCAAPDPTVVGGVTIDDLRLRQVQSRMSMSVVYDCLWTWRKHFQTEKNEVGGDAYLSTRDESHYCVDFEALY</sequence>
<dbReference type="GO" id="GO:0005634">
    <property type="term" value="C:nucleus"/>
    <property type="evidence" value="ECO:0007669"/>
    <property type="project" value="UniProtKB-SubCell"/>
</dbReference>
<evidence type="ECO:0000256" key="4">
    <source>
        <dbReference type="ARBA" id="ARBA00023163"/>
    </source>
</evidence>
<evidence type="ECO:0000259" key="7">
    <source>
        <dbReference type="Pfam" id="PF04082"/>
    </source>
</evidence>
<accession>A0A8H7MJB9</accession>
<gene>
    <name evidence="8" type="ORF">EKO04_003831</name>
</gene>
<reference evidence="8" key="1">
    <citation type="submission" date="2018-12" db="EMBL/GenBank/DDBJ databases">
        <authorList>
            <person name="Syme R.A."/>
            <person name="Farfan-Caceres L."/>
            <person name="Lichtenzveig J."/>
        </authorList>
    </citation>
    <scope>NUCLEOTIDE SEQUENCE</scope>
    <source>
        <strain evidence="8">Al4</strain>
    </source>
</reference>
<dbReference type="GO" id="GO:0000976">
    <property type="term" value="F:transcription cis-regulatory region binding"/>
    <property type="evidence" value="ECO:0007669"/>
    <property type="project" value="TreeGrafter"/>
</dbReference>
<name>A0A8H7MJB9_9PLEO</name>
<dbReference type="OrthoDB" id="2341546at2759"/>
<dbReference type="InterPro" id="IPR051089">
    <property type="entry name" value="prtT"/>
</dbReference>
<feature type="domain" description="Xylanolytic transcriptional activator regulatory" evidence="7">
    <location>
        <begin position="175"/>
        <end position="372"/>
    </location>
</feature>
<dbReference type="Proteomes" id="UP000651452">
    <property type="component" value="Unassembled WGS sequence"/>
</dbReference>
<comment type="caution">
    <text evidence="8">The sequence shown here is derived from an EMBL/GenBank/DDBJ whole genome shotgun (WGS) entry which is preliminary data.</text>
</comment>
<evidence type="ECO:0000256" key="5">
    <source>
        <dbReference type="ARBA" id="ARBA00023242"/>
    </source>
</evidence>
<reference evidence="8" key="2">
    <citation type="submission" date="2020-09" db="EMBL/GenBank/DDBJ databases">
        <title>Reference genome assembly for Australian Ascochyta lentis isolate Al4.</title>
        <authorList>
            <person name="Lee R.C."/>
            <person name="Farfan-Caceres L.M."/>
            <person name="Debler J.W."/>
            <person name="Williams A.H."/>
            <person name="Henares B.M."/>
        </authorList>
    </citation>
    <scope>NUCLEOTIDE SEQUENCE</scope>
    <source>
        <strain evidence="8">Al4</strain>
    </source>
</reference>
<dbReference type="GO" id="GO:0000981">
    <property type="term" value="F:DNA-binding transcription factor activity, RNA polymerase II-specific"/>
    <property type="evidence" value="ECO:0007669"/>
    <property type="project" value="InterPro"/>
</dbReference>
<protein>
    <recommendedName>
        <fullName evidence="7">Xylanolytic transcriptional activator regulatory domain-containing protein</fullName>
    </recommendedName>
</protein>
<dbReference type="AlphaFoldDB" id="A0A8H7MJB9"/>
<proteinExistence type="predicted"/>